<dbReference type="InterPro" id="IPR036116">
    <property type="entry name" value="FN3_sf"/>
</dbReference>
<reference evidence="1 2" key="1">
    <citation type="submission" date="2018-04" db="EMBL/GenBank/DDBJ databases">
        <title>Genomic Encyclopedia of Type Strains, Phase IV (KMG-IV): sequencing the most valuable type-strain genomes for metagenomic binning, comparative biology and taxonomic classification.</title>
        <authorList>
            <person name="Goeker M."/>
        </authorList>
    </citation>
    <scope>NUCLEOTIDE SEQUENCE [LARGE SCALE GENOMIC DNA]</scope>
    <source>
        <strain evidence="1 2">DSM 14823</strain>
    </source>
</reference>
<organism evidence="1 2">
    <name type="scientific">Victivallis vadensis</name>
    <dbReference type="NCBI Taxonomy" id="172901"/>
    <lineage>
        <taxon>Bacteria</taxon>
        <taxon>Pseudomonadati</taxon>
        <taxon>Lentisphaerota</taxon>
        <taxon>Lentisphaeria</taxon>
        <taxon>Victivallales</taxon>
        <taxon>Victivallaceae</taxon>
        <taxon>Victivallis</taxon>
    </lineage>
</organism>
<dbReference type="RefSeq" id="WP_116882290.1">
    <property type="nucleotide sequence ID" value="NZ_CABMMC010000028.1"/>
</dbReference>
<keyword evidence="2" id="KW-1185">Reference proteome</keyword>
<dbReference type="OrthoDB" id="4309433at2"/>
<comment type="caution">
    <text evidence="1">The sequence shown here is derived from an EMBL/GenBank/DDBJ whole genome shotgun (WGS) entry which is preliminary data.</text>
</comment>
<dbReference type="Gene3D" id="2.60.40.10">
    <property type="entry name" value="Immunoglobulins"/>
    <property type="match status" value="1"/>
</dbReference>
<sequence length="1331" mass="148464">MKLFRIIAPAVLLLSLAAAGGELFWNGRPLPIHYADAINFPVYRWPRTLLSYPVRFAPGTDLAKLVLKDAAGKPVPVQWSQVMAESATLNFFGDLPSGAERNFTLEAGTPASAPKFDAIQLRLPEARGFAPGETVPGPFAGLRIGDGGWIGESVIKSPKLAVKSLKRATLENGPLFRTEQLSYEFANGGVYRVTLRIVAGYDFFDFDEEMENLPVDAGIRMTARWTGFPVEYRFATESSYWNEAAGAWPKIDEPMISAMIQEDPHWSPTVVEQPGEPMYMKLGPYCGNGVREIFPCASFWSEKGNELGIFVRDYNRWFDPAYGIWQPTRNLMVGFRYRDGVLEWSFPLTTGGRSLAVNYAPAAKGEKFVEALKRDYWKNVPKPAGDVRFNYRTTRFRYNQLLGQLYGPQSLNRVKDWQLTYDGKHPDPGPLDGRKYKDAADMEKFVLNSSLVFYPQGLNTWPGVNSIQHRYMYGMLSESYLRFAEELSPESRRRLDALLLYAGYLLTDDAMHPIRSSLAGCPNMAADGWTMPMHVAYLFPEHPMAKEWRDYFQKYWQVSTVFFTRPAVKAYGSRGGRWTESFGVYNWAHLAPTLPAQIAGFLSDGVNRWATPATAERGNWMVDSVTAPVLNPDPYWRQNFRSGEAIPPPLTEARARRNYPAQGAHGSGTTMPIPQTVRYFGWFLRNYAPLTAEHLLWLDAEEFQEVAGSTDWGKSHLAPRIGGNRGTRPELASSKYTGYGVNLRHGVGTPDEVFLYLSQVDDGPNYRWGNSGQGATGALYYVAGGRLWTGHEREDAGDHTANDVDGYSGAAVMKEHAFRALGRNVLEKPLFDLGVAQLATIESRRGKDAYAWPEYESRSVMLVGGDYFVLLDKVRGNTRFSWFIPKDGEFPDFWFLNPVSIRQDHWREVETPSARGFQRDGTPKNGDHLVLVTHRKGKLKLPTMQKRELPFLKNKLYDFRKTGRYPEGVYPVETPESKDLFFRSTRPLHYQDKQVSFSGSAGVVRDRRDQSLELALFGSGELRSGKLGIRIGSDLAAAGLTRTASGGLSGVISVAGTAPQAVEFDFGGVPGRLHIDGVEADGKAVAPGRHMWEYTAGTAAPARPELLRTENFSGGAKVFFNPAGGADRYRLEISSDNGASWTTAAEGSASPLEVKDLSNGRKVHLRLTALRGNRMSPPSPLYPLYVTDRPPEHPDGLLLEPGDGQVCATWGECLGVTGYRLYRRERGTEVWKLVYSGPDRQFTDRAPGVVPPRRLPGSADNPAPCQGKIWEYAVAAVNGNGEGVKSELRDTDPASWLNWQPPVPLKFRRRSEYTKEPYNPAGAVPPLYYPD</sequence>
<accession>A0A2U1BB61</accession>
<name>A0A2U1BB61_9BACT</name>
<evidence type="ECO:0000313" key="1">
    <source>
        <dbReference type="EMBL" id="PVY45894.1"/>
    </source>
</evidence>
<dbReference type="EMBL" id="QEKH01000001">
    <property type="protein sequence ID" value="PVY45894.1"/>
    <property type="molecule type" value="Genomic_DNA"/>
</dbReference>
<dbReference type="GeneID" id="78293625"/>
<proteinExistence type="predicted"/>
<dbReference type="InterPro" id="IPR013783">
    <property type="entry name" value="Ig-like_fold"/>
</dbReference>
<dbReference type="SUPFAM" id="SSF49265">
    <property type="entry name" value="Fibronectin type III"/>
    <property type="match status" value="1"/>
</dbReference>
<dbReference type="Proteomes" id="UP000245959">
    <property type="component" value="Unassembled WGS sequence"/>
</dbReference>
<evidence type="ECO:0000313" key="2">
    <source>
        <dbReference type="Proteomes" id="UP000245959"/>
    </source>
</evidence>
<protein>
    <submittedName>
        <fullName evidence="1">Uncharacterized protein</fullName>
    </submittedName>
</protein>
<gene>
    <name evidence="1" type="ORF">C8D82_10188</name>
</gene>